<dbReference type="InterPro" id="IPR038005">
    <property type="entry name" value="RX-like_CC"/>
</dbReference>
<protein>
    <submittedName>
        <fullName evidence="8">Disease susceptibility protein LOV1-like</fullName>
    </submittedName>
</protein>
<keyword evidence="3" id="KW-0611">Plant defense</keyword>
<dbReference type="InterPro" id="IPR058922">
    <property type="entry name" value="WHD_DRP"/>
</dbReference>
<sequence length="649" mass="74924">MAAEVVVSVVMQKLTNMLIQESTISDEMIDQAEGLRIRFREMQKYLRDAESKQESYEDVRKWMAEFLGIAYDLEDFVDIFVLERTRRRRSSFIGYIATLEGLKATLKLCSEMKEIEGKISDYMSKFSQINQRLTLPMDTGPILRKQNDLPEDLPSHLRPCLLYLGMFPKEVDIPVRRLFHLWLAEGFVKQSPGMSPEDLVEEYLAELVRREMILVFSFRSDGSAKTCRMPEKLRHVLSLKAEEIGLFYIHGKLASRASVSSVSDPQFAVRRVVEHADIKDYPGDSEFYVKNLRSYISFNTQKKDLQAIQIGKFVSKIIGKRGYALLRVLDLEGVYKPQLPEELGFLYHLRYLGLRWTFSDALPTSVGHLAYLETLDVKHTYIRTLPSTIWKMKLLRHLYLNDIRLDMSVHRYRTNPLTQLQTLWGLLVDKKTPVKDGLNRLVNLRKLGLTCHSISTEEIGQWILRLTGLRSLKLRCKNEIGEPSSLHLPSLANLQHLTHVYLLGRLPKLNEKFEFPPQLRVLTLSVSKLEDDPMPKLAQLKNLSVLRLLANSYTGKKMDCPEGGFGSLRVLRLWMLENLEEWEVAEGAMKNLQELEIRCCSSLKAAPDRVLKSSNFEKLNLINMPLAFVADCEAKKQEKITMTEETWEF</sequence>
<dbReference type="InterPro" id="IPR032675">
    <property type="entry name" value="LRR_dom_sf"/>
</dbReference>
<dbReference type="GO" id="GO:0000166">
    <property type="term" value="F:nucleotide binding"/>
    <property type="evidence" value="ECO:0007669"/>
    <property type="project" value="UniProtKB-KW"/>
</dbReference>
<dbReference type="AlphaFoldDB" id="A0A6P5S3N9"/>
<feature type="domain" description="Disease resistance N-terminal" evidence="4">
    <location>
        <begin position="6"/>
        <end position="90"/>
    </location>
</feature>
<dbReference type="InterPro" id="IPR044974">
    <property type="entry name" value="Disease_R_plants"/>
</dbReference>
<dbReference type="GO" id="GO:0098542">
    <property type="term" value="P:defense response to other organism"/>
    <property type="evidence" value="ECO:0007669"/>
    <property type="project" value="TreeGrafter"/>
</dbReference>
<proteinExistence type="predicted"/>
<reference evidence="8" key="1">
    <citation type="submission" date="2025-08" db="UniProtKB">
        <authorList>
            <consortium name="RefSeq"/>
        </authorList>
    </citation>
    <scope>IDENTIFICATION</scope>
</reference>
<evidence type="ECO:0000256" key="1">
    <source>
        <dbReference type="ARBA" id="ARBA00022737"/>
    </source>
</evidence>
<evidence type="ECO:0000259" key="4">
    <source>
        <dbReference type="Pfam" id="PF18052"/>
    </source>
</evidence>
<dbReference type="RefSeq" id="XP_021808423.1">
    <property type="nucleotide sequence ID" value="XM_021952731.1"/>
</dbReference>
<dbReference type="GeneID" id="110752130"/>
<feature type="domain" description="Disease resistance protein winged helix" evidence="5">
    <location>
        <begin position="166"/>
        <end position="231"/>
    </location>
</feature>
<evidence type="ECO:0000259" key="6">
    <source>
        <dbReference type="Pfam" id="PF23598"/>
    </source>
</evidence>
<evidence type="ECO:0000259" key="5">
    <source>
        <dbReference type="Pfam" id="PF23559"/>
    </source>
</evidence>
<evidence type="ECO:0000256" key="3">
    <source>
        <dbReference type="ARBA" id="ARBA00022821"/>
    </source>
</evidence>
<dbReference type="SUPFAM" id="SSF52058">
    <property type="entry name" value="L domain-like"/>
    <property type="match status" value="1"/>
</dbReference>
<dbReference type="Pfam" id="PF23559">
    <property type="entry name" value="WHD_DRP"/>
    <property type="match status" value="1"/>
</dbReference>
<evidence type="ECO:0000256" key="2">
    <source>
        <dbReference type="ARBA" id="ARBA00022741"/>
    </source>
</evidence>
<keyword evidence="2" id="KW-0547">Nucleotide-binding</keyword>
<dbReference type="Pfam" id="PF18052">
    <property type="entry name" value="Rx_N"/>
    <property type="match status" value="1"/>
</dbReference>
<feature type="domain" description="Disease resistance R13L4/SHOC-2-like LRR" evidence="6">
    <location>
        <begin position="322"/>
        <end position="645"/>
    </location>
</feature>
<dbReference type="PANTHER" id="PTHR23155">
    <property type="entry name" value="DISEASE RESISTANCE PROTEIN RP"/>
    <property type="match status" value="1"/>
</dbReference>
<evidence type="ECO:0000313" key="8">
    <source>
        <dbReference type="RefSeq" id="XP_021808423.1"/>
    </source>
</evidence>
<evidence type="ECO:0000313" key="7">
    <source>
        <dbReference type="Proteomes" id="UP000515124"/>
    </source>
</evidence>
<dbReference type="Gene3D" id="3.80.10.10">
    <property type="entry name" value="Ribonuclease Inhibitor"/>
    <property type="match status" value="1"/>
</dbReference>
<dbReference type="InterPro" id="IPR036388">
    <property type="entry name" value="WH-like_DNA-bd_sf"/>
</dbReference>
<dbReference type="SMR" id="A0A6P5S3N9"/>
<dbReference type="InterPro" id="IPR055414">
    <property type="entry name" value="LRR_R13L4/SHOC2-like"/>
</dbReference>
<keyword evidence="7" id="KW-1185">Reference proteome</keyword>
<organism evidence="7 8">
    <name type="scientific">Prunus avium</name>
    <name type="common">Cherry</name>
    <name type="synonym">Cerasus avium</name>
    <dbReference type="NCBI Taxonomy" id="42229"/>
    <lineage>
        <taxon>Eukaryota</taxon>
        <taxon>Viridiplantae</taxon>
        <taxon>Streptophyta</taxon>
        <taxon>Embryophyta</taxon>
        <taxon>Tracheophyta</taxon>
        <taxon>Spermatophyta</taxon>
        <taxon>Magnoliopsida</taxon>
        <taxon>eudicotyledons</taxon>
        <taxon>Gunneridae</taxon>
        <taxon>Pentapetalae</taxon>
        <taxon>rosids</taxon>
        <taxon>fabids</taxon>
        <taxon>Rosales</taxon>
        <taxon>Rosaceae</taxon>
        <taxon>Amygdaloideae</taxon>
        <taxon>Amygdaleae</taxon>
        <taxon>Prunus</taxon>
    </lineage>
</organism>
<dbReference type="Gene3D" id="1.10.10.10">
    <property type="entry name" value="Winged helix-like DNA-binding domain superfamily/Winged helix DNA-binding domain"/>
    <property type="match status" value="1"/>
</dbReference>
<dbReference type="Pfam" id="PF23598">
    <property type="entry name" value="LRR_14"/>
    <property type="match status" value="1"/>
</dbReference>
<accession>A0A6P5S3N9</accession>
<name>A0A6P5S3N9_PRUAV</name>
<keyword evidence="1" id="KW-0677">Repeat</keyword>
<dbReference type="Gramene" id="Pav_sc0000260.1_g260.1.mk:mrna">
    <property type="protein sequence ID" value="Pav_sc0000260.1_g260.1.mk:CDS:1"/>
    <property type="gene ID" value="Pav_sc0000260.1_g260.1.mk"/>
</dbReference>
<dbReference type="Proteomes" id="UP000515124">
    <property type="component" value="Unplaced"/>
</dbReference>
<dbReference type="Gene3D" id="1.20.5.4130">
    <property type="match status" value="1"/>
</dbReference>
<dbReference type="PANTHER" id="PTHR23155:SF955">
    <property type="entry name" value="AAA+ ATPASE DOMAIN-CONTAINING PROTEIN"/>
    <property type="match status" value="1"/>
</dbReference>
<gene>
    <name evidence="8" type="primary">LOC110752130</name>
</gene>
<dbReference type="KEGG" id="pavi:110752130"/>
<dbReference type="InterPro" id="IPR041118">
    <property type="entry name" value="Rx_N"/>
</dbReference>
<dbReference type="CDD" id="cd14798">
    <property type="entry name" value="RX-CC_like"/>
    <property type="match status" value="1"/>
</dbReference>
<dbReference type="FunFam" id="1.10.10.10:FF:000322">
    <property type="entry name" value="Probable disease resistance protein At1g63360"/>
    <property type="match status" value="1"/>
</dbReference>